<sequence length="40" mass="4313">MSPSLQRLGLWASCLAQLMVVLDISVVNVALPSIQTDLDD</sequence>
<name>A0A7W7SK82_9ACTN</name>
<accession>A0A7W7SK82</accession>
<gene>
    <name evidence="1" type="ORF">FHR38_000057</name>
</gene>
<keyword evidence="2" id="KW-1185">Reference proteome</keyword>
<proteinExistence type="predicted"/>
<evidence type="ECO:0008006" key="3">
    <source>
        <dbReference type="Google" id="ProtNLM"/>
    </source>
</evidence>
<comment type="caution">
    <text evidence="1">The sequence shown here is derived from an EMBL/GenBank/DDBJ whole genome shotgun (WGS) entry which is preliminary data.</text>
</comment>
<evidence type="ECO:0000313" key="1">
    <source>
        <dbReference type="EMBL" id="MBB4956324.1"/>
    </source>
</evidence>
<dbReference type="RefSeq" id="WP_281384764.1">
    <property type="nucleotide sequence ID" value="NZ_JACHJW010000001.1"/>
</dbReference>
<dbReference type="EMBL" id="JACHJW010000001">
    <property type="protein sequence ID" value="MBB4956324.1"/>
    <property type="molecule type" value="Genomic_DNA"/>
</dbReference>
<reference evidence="1 2" key="1">
    <citation type="submission" date="2020-08" db="EMBL/GenBank/DDBJ databases">
        <title>Sequencing the genomes of 1000 actinobacteria strains.</title>
        <authorList>
            <person name="Klenk H.-P."/>
        </authorList>
    </citation>
    <scope>NUCLEOTIDE SEQUENCE [LARGE SCALE GENOMIC DNA]</scope>
    <source>
        <strain evidence="1 2">DSM 45886</strain>
    </source>
</reference>
<dbReference type="AlphaFoldDB" id="A0A7W7SK82"/>
<dbReference type="Proteomes" id="UP000578819">
    <property type="component" value="Unassembled WGS sequence"/>
</dbReference>
<protein>
    <recommendedName>
        <fullName evidence="3">MFS transporter</fullName>
    </recommendedName>
</protein>
<evidence type="ECO:0000313" key="2">
    <source>
        <dbReference type="Proteomes" id="UP000578819"/>
    </source>
</evidence>
<organism evidence="1 2">
    <name type="scientific">Micromonospora polyrhachis</name>
    <dbReference type="NCBI Taxonomy" id="1282883"/>
    <lineage>
        <taxon>Bacteria</taxon>
        <taxon>Bacillati</taxon>
        <taxon>Actinomycetota</taxon>
        <taxon>Actinomycetes</taxon>
        <taxon>Micromonosporales</taxon>
        <taxon>Micromonosporaceae</taxon>
        <taxon>Micromonospora</taxon>
    </lineage>
</organism>